<evidence type="ECO:0000313" key="7">
    <source>
        <dbReference type="Proteomes" id="UP000504639"/>
    </source>
</evidence>
<dbReference type="InParanoid" id="A0A6J3EER6"/>
<dbReference type="SUPFAM" id="SSF100895">
    <property type="entry name" value="Kazal-type serine protease inhibitors"/>
    <property type="match status" value="1"/>
</dbReference>
<protein>
    <submittedName>
        <fullName evidence="8">Serine protease inhibitor Kazal-type 4</fullName>
    </submittedName>
</protein>
<evidence type="ECO:0000256" key="3">
    <source>
        <dbReference type="ARBA" id="ARBA00022690"/>
    </source>
</evidence>
<comment type="subcellular location">
    <subcellularLocation>
        <location evidence="1">Secreted</location>
    </subcellularLocation>
</comment>
<dbReference type="PANTHER" id="PTHR21312">
    <property type="entry name" value="SERINE PROTEASE INHIBITOR"/>
    <property type="match status" value="1"/>
</dbReference>
<dbReference type="Proteomes" id="UP000504639">
    <property type="component" value="Chromosome Z"/>
</dbReference>
<keyword evidence="3 8" id="KW-0646">Protease inhibitor</keyword>
<dbReference type="CDD" id="cd01327">
    <property type="entry name" value="KAZAL_PSTI"/>
    <property type="match status" value="1"/>
</dbReference>
<dbReference type="AlphaFoldDB" id="A0A6J3EER6"/>
<feature type="domain" description="Kazal-like" evidence="6">
    <location>
        <begin position="79"/>
        <end position="136"/>
    </location>
</feature>
<keyword evidence="2" id="KW-0964">Secreted</keyword>
<organism evidence="7 8">
    <name type="scientific">Aythya fuligula</name>
    <name type="common">Tufted duck</name>
    <name type="synonym">Anas fuligula</name>
    <dbReference type="NCBI Taxonomy" id="219594"/>
    <lineage>
        <taxon>Eukaryota</taxon>
        <taxon>Metazoa</taxon>
        <taxon>Chordata</taxon>
        <taxon>Craniata</taxon>
        <taxon>Vertebrata</taxon>
        <taxon>Euteleostomi</taxon>
        <taxon>Archelosauria</taxon>
        <taxon>Archosauria</taxon>
        <taxon>Dinosauria</taxon>
        <taxon>Saurischia</taxon>
        <taxon>Theropoda</taxon>
        <taxon>Coelurosauria</taxon>
        <taxon>Aves</taxon>
        <taxon>Neognathae</taxon>
        <taxon>Galloanserae</taxon>
        <taxon>Anseriformes</taxon>
        <taxon>Anatidae</taxon>
        <taxon>Aythyinae</taxon>
        <taxon>Aythya</taxon>
    </lineage>
</organism>
<dbReference type="KEGG" id="aful:116500970"/>
<evidence type="ECO:0000313" key="8">
    <source>
        <dbReference type="RefSeq" id="XP_032062221.1"/>
    </source>
</evidence>
<dbReference type="GO" id="GO:0004867">
    <property type="term" value="F:serine-type endopeptidase inhibitor activity"/>
    <property type="evidence" value="ECO:0007669"/>
    <property type="project" value="UniProtKB-KW"/>
</dbReference>
<dbReference type="GeneID" id="116500970"/>
<evidence type="ECO:0000256" key="5">
    <source>
        <dbReference type="ARBA" id="ARBA00023157"/>
    </source>
</evidence>
<dbReference type="Pfam" id="PF00050">
    <property type="entry name" value="Kazal_1"/>
    <property type="match status" value="1"/>
</dbReference>
<gene>
    <name evidence="8" type="primary">SPINK4</name>
</gene>
<accession>A0A6J3EER6</accession>
<evidence type="ECO:0000256" key="1">
    <source>
        <dbReference type="ARBA" id="ARBA00004613"/>
    </source>
</evidence>
<dbReference type="InterPro" id="IPR036058">
    <property type="entry name" value="Kazal_dom_sf"/>
</dbReference>
<evidence type="ECO:0000256" key="2">
    <source>
        <dbReference type="ARBA" id="ARBA00022525"/>
    </source>
</evidence>
<proteinExistence type="predicted"/>
<name>A0A6J3EER6_AYTFU</name>
<keyword evidence="4 8" id="KW-0722">Serine protease inhibitor</keyword>
<reference evidence="8" key="1">
    <citation type="submission" date="2025-08" db="UniProtKB">
        <authorList>
            <consortium name="RefSeq"/>
        </authorList>
    </citation>
    <scope>IDENTIFICATION</scope>
    <source>
        <tissue evidence="8">Lung</tissue>
    </source>
</reference>
<dbReference type="InterPro" id="IPR002350">
    <property type="entry name" value="Kazal_dom"/>
</dbReference>
<keyword evidence="7" id="KW-1185">Reference proteome</keyword>
<sequence length="137" mass="14759">MSQRHVSARGVLKLFVLRNNLAPSQNPATVVLRQPLRAQRGARARAPGPAMPARELLGLAVVLVALITTSGAELDEGNGLRRPVCGEMAELLACPLVNLPVCGTDGNTYANECLLCVQKMKTRQDIRILNDGMCRDT</sequence>
<dbReference type="PROSITE" id="PS51465">
    <property type="entry name" value="KAZAL_2"/>
    <property type="match status" value="1"/>
</dbReference>
<dbReference type="GO" id="GO:0005576">
    <property type="term" value="C:extracellular region"/>
    <property type="evidence" value="ECO:0007669"/>
    <property type="project" value="UniProtKB-SubCell"/>
</dbReference>
<dbReference type="PROSITE" id="PS00282">
    <property type="entry name" value="KAZAL_1"/>
    <property type="match status" value="1"/>
</dbReference>
<dbReference type="PANTHER" id="PTHR21312:SF28">
    <property type="entry name" value="OVOINHIBITOR-RELATED"/>
    <property type="match status" value="1"/>
</dbReference>
<evidence type="ECO:0000256" key="4">
    <source>
        <dbReference type="ARBA" id="ARBA00022900"/>
    </source>
</evidence>
<evidence type="ECO:0000259" key="6">
    <source>
        <dbReference type="PROSITE" id="PS51465"/>
    </source>
</evidence>
<dbReference type="SMART" id="SM00280">
    <property type="entry name" value="KAZAL"/>
    <property type="match status" value="1"/>
</dbReference>
<keyword evidence="5" id="KW-1015">Disulfide bond</keyword>
<dbReference type="CTD" id="27290"/>
<dbReference type="Gene3D" id="3.30.60.30">
    <property type="match status" value="1"/>
</dbReference>
<dbReference type="RefSeq" id="XP_032062221.1">
    <property type="nucleotide sequence ID" value="XM_032206330.1"/>
</dbReference>